<feature type="compositionally biased region" description="Polar residues" evidence="1">
    <location>
        <begin position="1"/>
        <end position="16"/>
    </location>
</feature>
<evidence type="ECO:0000256" key="1">
    <source>
        <dbReference type="SAM" id="MobiDB-lite"/>
    </source>
</evidence>
<feature type="compositionally biased region" description="Polar residues" evidence="1">
    <location>
        <begin position="26"/>
        <end position="40"/>
    </location>
</feature>
<sequence length="103" mass="10903">MQPNLNRGLSPPQNTRGGRGAGRDGQIQQGEHTGDPSSRSLIPVRPSGGLTRGRGRAIPQVIASPRHASMLQSASQVDISGGNFNAIGANQFNFTINCMFFNT</sequence>
<reference evidence="3" key="1">
    <citation type="journal article" date="2014" name="Proc. Natl. Acad. Sci. U.S.A.">
        <title>Extensive sampling of basidiomycete genomes demonstrates inadequacy of the white-rot/brown-rot paradigm for wood decay fungi.</title>
        <authorList>
            <person name="Riley R."/>
            <person name="Salamov A.A."/>
            <person name="Brown D.W."/>
            <person name="Nagy L.G."/>
            <person name="Floudas D."/>
            <person name="Held B.W."/>
            <person name="Levasseur A."/>
            <person name="Lombard V."/>
            <person name="Morin E."/>
            <person name="Otillar R."/>
            <person name="Lindquist E.A."/>
            <person name="Sun H."/>
            <person name="LaButti K.M."/>
            <person name="Schmutz J."/>
            <person name="Jabbour D."/>
            <person name="Luo H."/>
            <person name="Baker S.E."/>
            <person name="Pisabarro A.G."/>
            <person name="Walton J.D."/>
            <person name="Blanchette R.A."/>
            <person name="Henrissat B."/>
            <person name="Martin F."/>
            <person name="Cullen D."/>
            <person name="Hibbett D.S."/>
            <person name="Grigoriev I.V."/>
        </authorList>
    </citation>
    <scope>NUCLEOTIDE SEQUENCE [LARGE SCALE GENOMIC DNA]</scope>
    <source>
        <strain evidence="3">CBS 339.88</strain>
    </source>
</reference>
<protein>
    <submittedName>
        <fullName evidence="2">Uncharacterized protein</fullName>
    </submittedName>
</protein>
<dbReference type="Proteomes" id="UP000027222">
    <property type="component" value="Unassembled WGS sequence"/>
</dbReference>
<accession>A0A067SA57</accession>
<dbReference type="EMBL" id="KL142413">
    <property type="protein sequence ID" value="KDR67736.1"/>
    <property type="molecule type" value="Genomic_DNA"/>
</dbReference>
<dbReference type="AlphaFoldDB" id="A0A067SA57"/>
<proteinExistence type="predicted"/>
<dbReference type="HOGENOM" id="CLU_2263972_0_0_1"/>
<name>A0A067SA57_GALM3</name>
<evidence type="ECO:0000313" key="2">
    <source>
        <dbReference type="EMBL" id="KDR67736.1"/>
    </source>
</evidence>
<feature type="region of interest" description="Disordered" evidence="1">
    <location>
        <begin position="1"/>
        <end position="57"/>
    </location>
</feature>
<organism evidence="2 3">
    <name type="scientific">Galerina marginata (strain CBS 339.88)</name>
    <dbReference type="NCBI Taxonomy" id="685588"/>
    <lineage>
        <taxon>Eukaryota</taxon>
        <taxon>Fungi</taxon>
        <taxon>Dikarya</taxon>
        <taxon>Basidiomycota</taxon>
        <taxon>Agaricomycotina</taxon>
        <taxon>Agaricomycetes</taxon>
        <taxon>Agaricomycetidae</taxon>
        <taxon>Agaricales</taxon>
        <taxon>Agaricineae</taxon>
        <taxon>Strophariaceae</taxon>
        <taxon>Galerina</taxon>
    </lineage>
</organism>
<gene>
    <name evidence="2" type="ORF">GALMADRAFT_258027</name>
</gene>
<evidence type="ECO:0000313" key="3">
    <source>
        <dbReference type="Proteomes" id="UP000027222"/>
    </source>
</evidence>
<keyword evidence="3" id="KW-1185">Reference proteome</keyword>